<proteinExistence type="predicted"/>
<reference evidence="4 5" key="2">
    <citation type="journal article" date="2014" name="PLoS ONE">
        <title>Evolution of mitochondria reconstructed from the energy metabolism of living bacteria.</title>
        <authorList>
            <person name="Degli Esposti M."/>
            <person name="Chouaia B."/>
            <person name="Comandatore F."/>
            <person name="Crotti E."/>
            <person name="Sassera D."/>
            <person name="Lievens P.M."/>
            <person name="Daffonchio D."/>
            <person name="Bandi C."/>
        </authorList>
    </citation>
    <scope>NUCLEOTIDE SEQUENCE [LARGE SCALE GENOMIC DNA]</scope>
    <source>
        <strain evidence="5">AM169</strain>
    </source>
</reference>
<feature type="signal peptide" evidence="2">
    <location>
        <begin position="1"/>
        <end position="26"/>
    </location>
</feature>
<accession>A0A7U7G6D0</accession>
<feature type="chain" id="PRO_5030968328" description="OmpA-like domain-containing protein" evidence="2">
    <location>
        <begin position="27"/>
        <end position="138"/>
    </location>
</feature>
<name>A0A7U7G6D0_9PROT</name>
<evidence type="ECO:0000256" key="1">
    <source>
        <dbReference type="PROSITE-ProRule" id="PRU00473"/>
    </source>
</evidence>
<protein>
    <recommendedName>
        <fullName evidence="3">OmpA-like domain-containing protein</fullName>
    </recommendedName>
</protein>
<dbReference type="Gene3D" id="3.30.1330.60">
    <property type="entry name" value="OmpA-like domain"/>
    <property type="match status" value="1"/>
</dbReference>
<evidence type="ECO:0000256" key="2">
    <source>
        <dbReference type="SAM" id="SignalP"/>
    </source>
</evidence>
<reference evidence="4 5" key="1">
    <citation type="journal article" date="2014" name="Genome Biol. Evol.">
        <title>Acetic acid bacteria genomes reveal functional traits for adaptation to life in insect guts.</title>
        <authorList>
            <person name="Chouaia B."/>
            <person name="Gaiarsa S."/>
            <person name="Crotti E."/>
            <person name="Comandatore F."/>
            <person name="Degli Esposti M."/>
            <person name="Ricci I."/>
            <person name="Alma A."/>
            <person name="Favia G."/>
            <person name="Bandi C."/>
            <person name="Daffonchio D."/>
        </authorList>
    </citation>
    <scope>NUCLEOTIDE SEQUENCE [LARGE SCALE GENOMIC DNA]</scope>
    <source>
        <strain evidence="5">AM169</strain>
    </source>
</reference>
<evidence type="ECO:0000313" key="5">
    <source>
        <dbReference type="Proteomes" id="UP000027590"/>
    </source>
</evidence>
<evidence type="ECO:0000313" key="4">
    <source>
        <dbReference type="EMBL" id="CDG33870.1"/>
    </source>
</evidence>
<comment type="caution">
    <text evidence="4">The sequence shown here is derived from an EMBL/GenBank/DDBJ whole genome shotgun (WGS) entry which is preliminary data.</text>
</comment>
<dbReference type="SUPFAM" id="SSF103088">
    <property type="entry name" value="OmpA-like"/>
    <property type="match status" value="1"/>
</dbReference>
<evidence type="ECO:0000259" key="3">
    <source>
        <dbReference type="PROSITE" id="PS51123"/>
    </source>
</evidence>
<keyword evidence="1" id="KW-0472">Membrane</keyword>
<dbReference type="RefSeq" id="WP_043560156.1">
    <property type="nucleotide sequence ID" value="NZ_CBLY010000006.1"/>
</dbReference>
<dbReference type="Pfam" id="PF00691">
    <property type="entry name" value="OmpA"/>
    <property type="match status" value="1"/>
</dbReference>
<dbReference type="GO" id="GO:0016020">
    <property type="term" value="C:membrane"/>
    <property type="evidence" value="ECO:0007669"/>
    <property type="project" value="UniProtKB-UniRule"/>
</dbReference>
<dbReference type="Proteomes" id="UP000027590">
    <property type="component" value="Unassembled WGS sequence"/>
</dbReference>
<dbReference type="AlphaFoldDB" id="A0A7U7G6D0"/>
<organism evidence="4 5">
    <name type="scientific">Parasaccharibacter apium</name>
    <dbReference type="NCBI Taxonomy" id="1510841"/>
    <lineage>
        <taxon>Bacteria</taxon>
        <taxon>Pseudomonadati</taxon>
        <taxon>Pseudomonadota</taxon>
        <taxon>Alphaproteobacteria</taxon>
        <taxon>Acetobacterales</taxon>
        <taxon>Acetobacteraceae</taxon>
        <taxon>Parasaccharibacter</taxon>
    </lineage>
</organism>
<dbReference type="EMBL" id="CBLY010000006">
    <property type="protein sequence ID" value="CDG33870.1"/>
    <property type="molecule type" value="Genomic_DNA"/>
</dbReference>
<keyword evidence="2" id="KW-0732">Signal</keyword>
<feature type="domain" description="OmpA-like" evidence="3">
    <location>
        <begin position="28"/>
        <end position="138"/>
    </location>
</feature>
<gene>
    <name evidence="4" type="ORF">SACS_1132</name>
</gene>
<dbReference type="InterPro" id="IPR036737">
    <property type="entry name" value="OmpA-like_sf"/>
</dbReference>
<dbReference type="InterPro" id="IPR006665">
    <property type="entry name" value="OmpA-like"/>
</dbReference>
<sequence>MKKVSAFMRRLAPVGATSLMVAGLLAGCVSHPPRDDYVVFFDTESVTLSPTGEAIIASAVDAAHKRNISHITVSGSAGKNEDADVLKKLADARADSVVDVLVRDGIKREDIRKEPFVPTDVENSRVAFRRVTVHLGAH</sequence>
<dbReference type="PROSITE" id="PS51123">
    <property type="entry name" value="OMPA_2"/>
    <property type="match status" value="1"/>
</dbReference>
<dbReference type="PROSITE" id="PS51257">
    <property type="entry name" value="PROKAR_LIPOPROTEIN"/>
    <property type="match status" value="1"/>
</dbReference>